<dbReference type="PANTHER" id="PTHR43261:SF1">
    <property type="entry name" value="RIBOSOME-RELEASING FACTOR 2, MITOCHONDRIAL"/>
    <property type="match status" value="1"/>
</dbReference>
<evidence type="ECO:0000256" key="3">
    <source>
        <dbReference type="ARBA" id="ARBA00023128"/>
    </source>
</evidence>
<dbReference type="GO" id="GO:0005525">
    <property type="term" value="F:GTP binding"/>
    <property type="evidence" value="ECO:0007669"/>
    <property type="project" value="UniProtKB-KW"/>
</dbReference>
<protein>
    <submittedName>
        <fullName evidence="6">Ribosome-releasing factor 2, mitochondrial</fullName>
    </submittedName>
</protein>
<evidence type="ECO:0000256" key="4">
    <source>
        <dbReference type="ARBA" id="ARBA00023134"/>
    </source>
</evidence>
<comment type="caution">
    <text evidence="6">The sequence shown here is derived from an EMBL/GenBank/DDBJ whole genome shotgun (WGS) entry which is preliminary data.</text>
</comment>
<keyword evidence="7" id="KW-1185">Reference proteome</keyword>
<keyword evidence="2" id="KW-0648">Protein biosynthesis</keyword>
<dbReference type="FunFam" id="3.40.50.300:FF:000514">
    <property type="entry name" value="Ribosome-releasing factor 2, mitochondrial"/>
    <property type="match status" value="1"/>
</dbReference>
<dbReference type="PRINTS" id="PR00315">
    <property type="entry name" value="ELONGATNFCT"/>
</dbReference>
<dbReference type="STRING" id="331657.A0A4U0VRQ8"/>
<proteinExistence type="predicted"/>
<dbReference type="InterPro" id="IPR031157">
    <property type="entry name" value="G_TR_CS"/>
</dbReference>
<dbReference type="Pfam" id="PF00009">
    <property type="entry name" value="GTP_EFTU"/>
    <property type="match status" value="1"/>
</dbReference>
<dbReference type="OrthoDB" id="198619at2759"/>
<dbReference type="Gene3D" id="2.40.30.10">
    <property type="entry name" value="Translation factors"/>
    <property type="match status" value="1"/>
</dbReference>
<evidence type="ECO:0000259" key="5">
    <source>
        <dbReference type="PROSITE" id="PS51722"/>
    </source>
</evidence>
<dbReference type="SUPFAM" id="SSF50447">
    <property type="entry name" value="Translation proteins"/>
    <property type="match status" value="1"/>
</dbReference>
<accession>A0A4U0VRQ8</accession>
<dbReference type="EMBL" id="NAJN01002507">
    <property type="protein sequence ID" value="TKA51802.1"/>
    <property type="molecule type" value="Genomic_DNA"/>
</dbReference>
<name>A0A4U0VRQ8_9PEZI</name>
<organism evidence="6 7">
    <name type="scientific">Cryomyces minteri</name>
    <dbReference type="NCBI Taxonomy" id="331657"/>
    <lineage>
        <taxon>Eukaryota</taxon>
        <taxon>Fungi</taxon>
        <taxon>Dikarya</taxon>
        <taxon>Ascomycota</taxon>
        <taxon>Pezizomycotina</taxon>
        <taxon>Dothideomycetes</taxon>
        <taxon>Dothideomycetes incertae sedis</taxon>
        <taxon>Cryomyces</taxon>
    </lineage>
</organism>
<dbReference type="GO" id="GO:0003924">
    <property type="term" value="F:GTPase activity"/>
    <property type="evidence" value="ECO:0007669"/>
    <property type="project" value="InterPro"/>
</dbReference>
<dbReference type="AlphaFoldDB" id="A0A4U0VRQ8"/>
<dbReference type="GO" id="GO:0005759">
    <property type="term" value="C:mitochondrial matrix"/>
    <property type="evidence" value="ECO:0007669"/>
    <property type="project" value="UniProtKB-ARBA"/>
</dbReference>
<dbReference type="InterPro" id="IPR000795">
    <property type="entry name" value="T_Tr_GTP-bd_dom"/>
</dbReference>
<evidence type="ECO:0000256" key="1">
    <source>
        <dbReference type="ARBA" id="ARBA00022741"/>
    </source>
</evidence>
<dbReference type="Proteomes" id="UP000308768">
    <property type="component" value="Unassembled WGS sequence"/>
</dbReference>
<evidence type="ECO:0000313" key="6">
    <source>
        <dbReference type="EMBL" id="TKA51802.1"/>
    </source>
</evidence>
<dbReference type="GO" id="GO:0032543">
    <property type="term" value="P:mitochondrial translation"/>
    <property type="evidence" value="ECO:0007669"/>
    <property type="project" value="TreeGrafter"/>
</dbReference>
<feature type="domain" description="Tr-type G" evidence="5">
    <location>
        <begin position="33"/>
        <end position="338"/>
    </location>
</feature>
<keyword evidence="1" id="KW-0547">Nucleotide-binding</keyword>
<keyword evidence="4" id="KW-0342">GTP-binding</keyword>
<keyword evidence="3" id="KW-0496">Mitochondrion</keyword>
<dbReference type="NCBIfam" id="TIGR00231">
    <property type="entry name" value="small_GTP"/>
    <property type="match status" value="1"/>
</dbReference>
<gene>
    <name evidence="6" type="ORF">B0A49_11396</name>
</gene>
<dbReference type="GO" id="GO:0032790">
    <property type="term" value="P:ribosome disassembly"/>
    <property type="evidence" value="ECO:0007669"/>
    <property type="project" value="TreeGrafter"/>
</dbReference>
<dbReference type="PROSITE" id="PS51722">
    <property type="entry name" value="G_TR_2"/>
    <property type="match status" value="1"/>
</dbReference>
<dbReference type="PROSITE" id="PS00301">
    <property type="entry name" value="G_TR_1"/>
    <property type="match status" value="1"/>
</dbReference>
<dbReference type="InterPro" id="IPR009000">
    <property type="entry name" value="Transl_B-barrel_sf"/>
</dbReference>
<dbReference type="InterPro" id="IPR005225">
    <property type="entry name" value="Small_GTP-bd"/>
</dbReference>
<dbReference type="SUPFAM" id="SSF52540">
    <property type="entry name" value="P-loop containing nucleoside triphosphate hydrolases"/>
    <property type="match status" value="1"/>
</dbReference>
<sequence length="456" mass="49374">MEGNIREDRVPLTSVECASHLAPESEKREARSEKIRNIGIIAHIDAGKTTTTEQVDEGSTVTDFLPAERARGITIQSAAVTFSWPPANGGTGPQGPSKASAVEANEVVLPRSSNPHSINLIDTPGHADFTFEVLRSLRVLDGAVCILDGVAGVEAQTEKVWVQADQYRIPRIIFVNKLDRDGAAFGKTVREIGTRLHGWPAVCQIPWWKDGNGTLQGVGDVVGLKGISWEEGGDGKAVKISRLDELTRIDSKLAEELKKARIALIELLSEHEDSMVERFLEHDEDHLAISEVEIRESLRRCVLQSPQQVIPVFAGASFRNVGVQPLLDAVVDLLPAPNERPDPEISVGDTKGGLNDLLTGRLVVADEISAAPARGKKAMGSPKPTALMRNLEACALAFKVVTDSRRGVLVYVRVYSGAISRNAALYNTNLQVTERAPRLLKMYANDAVEIPSISAG</sequence>
<reference evidence="6 7" key="1">
    <citation type="submission" date="2017-03" db="EMBL/GenBank/DDBJ databases">
        <title>Genomes of endolithic fungi from Antarctica.</title>
        <authorList>
            <person name="Coleine C."/>
            <person name="Masonjones S."/>
            <person name="Stajich J.E."/>
        </authorList>
    </citation>
    <scope>NUCLEOTIDE SEQUENCE [LARGE SCALE GENOMIC DNA]</scope>
    <source>
        <strain evidence="6 7">CCFEE 5187</strain>
    </source>
</reference>
<dbReference type="InterPro" id="IPR027417">
    <property type="entry name" value="P-loop_NTPase"/>
</dbReference>
<dbReference type="Gene3D" id="3.40.50.300">
    <property type="entry name" value="P-loop containing nucleotide triphosphate hydrolases"/>
    <property type="match status" value="1"/>
</dbReference>
<evidence type="ECO:0000256" key="2">
    <source>
        <dbReference type="ARBA" id="ARBA00022917"/>
    </source>
</evidence>
<evidence type="ECO:0000313" key="7">
    <source>
        <dbReference type="Proteomes" id="UP000308768"/>
    </source>
</evidence>
<dbReference type="PANTHER" id="PTHR43261">
    <property type="entry name" value="TRANSLATION ELONGATION FACTOR G-RELATED"/>
    <property type="match status" value="1"/>
</dbReference>